<dbReference type="GO" id="GO:0005634">
    <property type="term" value="C:nucleus"/>
    <property type="evidence" value="ECO:0007669"/>
    <property type="project" value="TreeGrafter"/>
</dbReference>
<proteinExistence type="predicted"/>
<keyword evidence="2" id="KW-1185">Reference proteome</keyword>
<evidence type="ECO:0000313" key="2">
    <source>
        <dbReference type="Proteomes" id="UP000186594"/>
    </source>
</evidence>
<comment type="caution">
    <text evidence="1">The sequence shown here is derived from an EMBL/GenBank/DDBJ whole genome shotgun (WGS) entry which is preliminary data.</text>
</comment>
<dbReference type="PANTHER" id="PTHR13326:SF21">
    <property type="entry name" value="PSEUDOURIDYLATE SYNTHASE PUS7L"/>
    <property type="match status" value="1"/>
</dbReference>
<dbReference type="STRING" id="1198029.A0A1U7LIU2"/>
<dbReference type="GO" id="GO:0009982">
    <property type="term" value="F:pseudouridine synthase activity"/>
    <property type="evidence" value="ECO:0007669"/>
    <property type="project" value="InterPro"/>
</dbReference>
<accession>A0A1U7LIU2</accession>
<dbReference type="InterPro" id="IPR001656">
    <property type="entry name" value="PsdUridine_synth_TruD"/>
</dbReference>
<dbReference type="EMBL" id="LXFE01003116">
    <property type="protein sequence ID" value="OLL22513.1"/>
    <property type="molecule type" value="Genomic_DNA"/>
</dbReference>
<name>A0A1U7LIU2_NEOID</name>
<organism evidence="1 2">
    <name type="scientific">Neolecta irregularis (strain DAH-3)</name>
    <dbReference type="NCBI Taxonomy" id="1198029"/>
    <lineage>
        <taxon>Eukaryota</taxon>
        <taxon>Fungi</taxon>
        <taxon>Dikarya</taxon>
        <taxon>Ascomycota</taxon>
        <taxon>Taphrinomycotina</taxon>
        <taxon>Neolectales</taxon>
        <taxon>Neolectaceae</taxon>
        <taxon>Neolecta</taxon>
    </lineage>
</organism>
<sequence length="115" mass="12937">MATEPPKKKQKVYLDGSTVPSAAIEDVYTLTEDSVGITEFIHPEALGFSGIIKQRYTDFLVNEVDEHGNVIHLTEIGKPELFLPRKEPEQNGFDKKLKEHEAKCLSNSNSELLDH</sequence>
<dbReference type="PANTHER" id="PTHR13326">
    <property type="entry name" value="TRNA PSEUDOURIDINE SYNTHASE D"/>
    <property type="match status" value="1"/>
</dbReference>
<dbReference type="Proteomes" id="UP000186594">
    <property type="component" value="Unassembled WGS sequence"/>
</dbReference>
<gene>
    <name evidence="1" type="ORF">NEOLI_002658</name>
</gene>
<dbReference type="GO" id="GO:0003723">
    <property type="term" value="F:RNA binding"/>
    <property type="evidence" value="ECO:0007669"/>
    <property type="project" value="InterPro"/>
</dbReference>
<evidence type="ECO:0000313" key="1">
    <source>
        <dbReference type="EMBL" id="OLL22513.1"/>
    </source>
</evidence>
<protein>
    <submittedName>
        <fullName evidence="1">Uncharacterized protein</fullName>
    </submittedName>
</protein>
<dbReference type="GO" id="GO:0001522">
    <property type="term" value="P:pseudouridine synthesis"/>
    <property type="evidence" value="ECO:0007669"/>
    <property type="project" value="InterPro"/>
</dbReference>
<dbReference type="OrthoDB" id="447290at2759"/>
<reference evidence="1 2" key="1">
    <citation type="submission" date="2016-04" db="EMBL/GenBank/DDBJ databases">
        <title>Evolutionary innovation and constraint leading to complex multicellularity in the Ascomycota.</title>
        <authorList>
            <person name="Cisse O."/>
            <person name="Nguyen A."/>
            <person name="Hewitt D.A."/>
            <person name="Jedd G."/>
            <person name="Stajich J.E."/>
        </authorList>
    </citation>
    <scope>NUCLEOTIDE SEQUENCE [LARGE SCALE GENOMIC DNA]</scope>
    <source>
        <strain evidence="1 2">DAH-3</strain>
    </source>
</reference>
<dbReference type="AlphaFoldDB" id="A0A1U7LIU2"/>